<evidence type="ECO:0000313" key="2">
    <source>
        <dbReference type="WBParaSite" id="SVE_0626000.1"/>
    </source>
</evidence>
<keyword evidence="1" id="KW-1185">Reference proteome</keyword>
<dbReference type="Proteomes" id="UP000035680">
    <property type="component" value="Unassembled WGS sequence"/>
</dbReference>
<reference evidence="1" key="1">
    <citation type="submission" date="2014-07" db="EMBL/GenBank/DDBJ databases">
        <authorList>
            <person name="Martin A.A"/>
            <person name="De Silva N."/>
        </authorList>
    </citation>
    <scope>NUCLEOTIDE SEQUENCE</scope>
</reference>
<proteinExistence type="predicted"/>
<name>A0A0K0FBP7_STRVS</name>
<organism evidence="1 2">
    <name type="scientific">Strongyloides venezuelensis</name>
    <name type="common">Threadworm</name>
    <dbReference type="NCBI Taxonomy" id="75913"/>
    <lineage>
        <taxon>Eukaryota</taxon>
        <taxon>Metazoa</taxon>
        <taxon>Ecdysozoa</taxon>
        <taxon>Nematoda</taxon>
        <taxon>Chromadorea</taxon>
        <taxon>Rhabditida</taxon>
        <taxon>Tylenchina</taxon>
        <taxon>Panagrolaimomorpha</taxon>
        <taxon>Strongyloidoidea</taxon>
        <taxon>Strongyloididae</taxon>
        <taxon>Strongyloides</taxon>
    </lineage>
</organism>
<dbReference type="WBParaSite" id="SVE_0626000.1">
    <property type="protein sequence ID" value="SVE_0626000.1"/>
    <property type="gene ID" value="SVE_0626000"/>
</dbReference>
<protein>
    <submittedName>
        <fullName evidence="2">Ovule protein</fullName>
    </submittedName>
</protein>
<sequence length="86" mass="10014">MSKRQFSFLSVSKKEKMKKLRWSDDLKTQFRKLTDTFAQSIHLFAIPSRLSKVHATISTASRSALCILDAENQKKNVQYSIFMKEN</sequence>
<accession>A0A0K0FBP7</accession>
<dbReference type="AlphaFoldDB" id="A0A0K0FBP7"/>
<reference evidence="2" key="2">
    <citation type="submission" date="2015-08" db="UniProtKB">
        <authorList>
            <consortium name="WormBaseParasite"/>
        </authorList>
    </citation>
    <scope>IDENTIFICATION</scope>
</reference>
<evidence type="ECO:0000313" key="1">
    <source>
        <dbReference type="Proteomes" id="UP000035680"/>
    </source>
</evidence>